<dbReference type="Pfam" id="PF00076">
    <property type="entry name" value="RRM_1"/>
    <property type="match status" value="1"/>
</dbReference>
<evidence type="ECO:0000256" key="4">
    <source>
        <dbReference type="PROSITE-ProRule" id="PRU00176"/>
    </source>
</evidence>
<organism evidence="7 8">
    <name type="scientific">Piedraia hortae CBS 480.64</name>
    <dbReference type="NCBI Taxonomy" id="1314780"/>
    <lineage>
        <taxon>Eukaryota</taxon>
        <taxon>Fungi</taxon>
        <taxon>Dikarya</taxon>
        <taxon>Ascomycota</taxon>
        <taxon>Pezizomycotina</taxon>
        <taxon>Dothideomycetes</taxon>
        <taxon>Dothideomycetidae</taxon>
        <taxon>Capnodiales</taxon>
        <taxon>Piedraiaceae</taxon>
        <taxon>Piedraia</taxon>
    </lineage>
</organism>
<dbReference type="SUPFAM" id="SSF54928">
    <property type="entry name" value="RNA-binding domain, RBD"/>
    <property type="match status" value="1"/>
</dbReference>
<keyword evidence="8" id="KW-1185">Reference proteome</keyword>
<accession>A0A6A7C8X7</accession>
<keyword evidence="3" id="KW-0539">Nucleus</keyword>
<evidence type="ECO:0000256" key="2">
    <source>
        <dbReference type="ARBA" id="ARBA00022884"/>
    </source>
</evidence>
<dbReference type="PROSITE" id="PS50102">
    <property type="entry name" value="RRM"/>
    <property type="match status" value="1"/>
</dbReference>
<proteinExistence type="predicted"/>
<dbReference type="Gene3D" id="3.30.70.330">
    <property type="match status" value="1"/>
</dbReference>
<dbReference type="AlphaFoldDB" id="A0A6A7C8X7"/>
<evidence type="ECO:0000313" key="8">
    <source>
        <dbReference type="Proteomes" id="UP000799421"/>
    </source>
</evidence>
<gene>
    <name evidence="7" type="ORF">K470DRAFT_209062</name>
</gene>
<evidence type="ECO:0000256" key="5">
    <source>
        <dbReference type="SAM" id="MobiDB-lite"/>
    </source>
</evidence>
<feature type="domain" description="RRM" evidence="6">
    <location>
        <begin position="147"/>
        <end position="225"/>
    </location>
</feature>
<feature type="region of interest" description="Disordered" evidence="5">
    <location>
        <begin position="109"/>
        <end position="140"/>
    </location>
</feature>
<dbReference type="GO" id="GO:0005730">
    <property type="term" value="C:nucleolus"/>
    <property type="evidence" value="ECO:0007669"/>
    <property type="project" value="UniProtKB-SubCell"/>
</dbReference>
<dbReference type="InterPro" id="IPR000504">
    <property type="entry name" value="RRM_dom"/>
</dbReference>
<comment type="subcellular location">
    <subcellularLocation>
        <location evidence="1">Nucleus</location>
        <location evidence="1">Nucleolus</location>
    </subcellularLocation>
</comment>
<keyword evidence="2 4" id="KW-0694">RNA-binding</keyword>
<name>A0A6A7C8X7_9PEZI</name>
<evidence type="ECO:0000313" key="7">
    <source>
        <dbReference type="EMBL" id="KAF2864026.1"/>
    </source>
</evidence>
<sequence length="323" mass="35542">MLSAKKRKNLADVTAERKKIKVTKTATPAPVPLKSALKKTALETPGVRKSALKKTEVAPKKSTKASKSQETESAALVPVADDIVPVDDGSDDGGELTADQTAALLAGFSDSEDDENDGGLALEDLPQPPRIKGARKADANDDGKTPGVIYIGRIPHGFYEHQMRSYFSQFGDILHLRLARNRKTGRSQHYGFIEFASKAVAEIVAKTMDKYLLFGHILQVRTVPREQVRATMWNRAGRRMKPIPRNKMEGRRLKHGLLREGWDKRNAKEEKRRLGKAEKLKELGYEFDMPQLKKTSAIPVAVPAVKESAVPAAKESAVSVAAK</sequence>
<reference evidence="7" key="1">
    <citation type="journal article" date="2020" name="Stud. Mycol.">
        <title>101 Dothideomycetes genomes: a test case for predicting lifestyles and emergence of pathogens.</title>
        <authorList>
            <person name="Haridas S."/>
            <person name="Albert R."/>
            <person name="Binder M."/>
            <person name="Bloem J."/>
            <person name="Labutti K."/>
            <person name="Salamov A."/>
            <person name="Andreopoulos B."/>
            <person name="Baker S."/>
            <person name="Barry K."/>
            <person name="Bills G."/>
            <person name="Bluhm B."/>
            <person name="Cannon C."/>
            <person name="Castanera R."/>
            <person name="Culley D."/>
            <person name="Daum C."/>
            <person name="Ezra D."/>
            <person name="Gonzalez J."/>
            <person name="Henrissat B."/>
            <person name="Kuo A."/>
            <person name="Liang C."/>
            <person name="Lipzen A."/>
            <person name="Lutzoni F."/>
            <person name="Magnuson J."/>
            <person name="Mondo S."/>
            <person name="Nolan M."/>
            <person name="Ohm R."/>
            <person name="Pangilinan J."/>
            <person name="Park H.-J."/>
            <person name="Ramirez L."/>
            <person name="Alfaro M."/>
            <person name="Sun H."/>
            <person name="Tritt A."/>
            <person name="Yoshinaga Y."/>
            <person name="Zwiers L.-H."/>
            <person name="Turgeon B."/>
            <person name="Goodwin S."/>
            <person name="Spatafora J."/>
            <person name="Crous P."/>
            <person name="Grigoriev I."/>
        </authorList>
    </citation>
    <scope>NUCLEOTIDE SEQUENCE</scope>
    <source>
        <strain evidence="7">CBS 480.64</strain>
    </source>
</reference>
<evidence type="ECO:0000256" key="1">
    <source>
        <dbReference type="ARBA" id="ARBA00004604"/>
    </source>
</evidence>
<dbReference type="EMBL" id="MU005958">
    <property type="protein sequence ID" value="KAF2864026.1"/>
    <property type="molecule type" value="Genomic_DNA"/>
</dbReference>
<dbReference type="InterPro" id="IPR035979">
    <property type="entry name" value="RBD_domain_sf"/>
</dbReference>
<dbReference type="Proteomes" id="UP000799421">
    <property type="component" value="Unassembled WGS sequence"/>
</dbReference>
<protein>
    <submittedName>
        <fullName evidence="7">RNA-binding domain-containing protein</fullName>
    </submittedName>
</protein>
<dbReference type="InterPro" id="IPR012677">
    <property type="entry name" value="Nucleotide-bd_a/b_plait_sf"/>
</dbReference>
<dbReference type="PANTHER" id="PTHR46754">
    <property type="entry name" value="MKI67 FHA DOMAIN-INTERACTING NUCLEOLAR PHOSPHOPROTEIN"/>
    <property type="match status" value="1"/>
</dbReference>
<evidence type="ECO:0000256" key="3">
    <source>
        <dbReference type="ARBA" id="ARBA00023242"/>
    </source>
</evidence>
<dbReference type="SMART" id="SM00360">
    <property type="entry name" value="RRM"/>
    <property type="match status" value="1"/>
</dbReference>
<evidence type="ECO:0000259" key="6">
    <source>
        <dbReference type="PROSITE" id="PS50102"/>
    </source>
</evidence>
<dbReference type="CDD" id="cd12307">
    <property type="entry name" value="RRM_NIFK_like"/>
    <property type="match status" value="1"/>
</dbReference>
<dbReference type="GO" id="GO:0003723">
    <property type="term" value="F:RNA binding"/>
    <property type="evidence" value="ECO:0007669"/>
    <property type="project" value="UniProtKB-UniRule"/>
</dbReference>
<dbReference type="OrthoDB" id="21467at2759"/>
<feature type="region of interest" description="Disordered" evidence="5">
    <location>
        <begin position="1"/>
        <end position="79"/>
    </location>
</feature>